<keyword evidence="2" id="KW-1185">Reference proteome</keyword>
<dbReference type="EMBL" id="WNKU01000005">
    <property type="protein sequence ID" value="MTV48670.1"/>
    <property type="molecule type" value="Genomic_DNA"/>
</dbReference>
<organism evidence="1 2">
    <name type="scientific">Heliobacterium mobile</name>
    <name type="common">Heliobacillus mobilis</name>
    <dbReference type="NCBI Taxonomy" id="28064"/>
    <lineage>
        <taxon>Bacteria</taxon>
        <taxon>Bacillati</taxon>
        <taxon>Bacillota</taxon>
        <taxon>Clostridia</taxon>
        <taxon>Eubacteriales</taxon>
        <taxon>Heliobacteriaceae</taxon>
        <taxon>Heliobacterium</taxon>
    </lineage>
</organism>
<evidence type="ECO:0000313" key="1">
    <source>
        <dbReference type="EMBL" id="MTV48670.1"/>
    </source>
</evidence>
<sequence length="80" mass="8141">MCTSGVRPPASACPQLPGTLLRIFIPPGAVINLLNLLEVSSPAGICLIVRVPLLGGGGSTSALSNLIQQVQQCGGTVQFQ</sequence>
<gene>
    <name evidence="1" type="ORF">GJ688_06705</name>
</gene>
<evidence type="ECO:0000313" key="2">
    <source>
        <dbReference type="Proteomes" id="UP000430670"/>
    </source>
</evidence>
<dbReference type="OrthoDB" id="1798618at2"/>
<comment type="caution">
    <text evidence="1">The sequence shown here is derived from an EMBL/GenBank/DDBJ whole genome shotgun (WGS) entry which is preliminary data.</text>
</comment>
<dbReference type="AlphaFoldDB" id="A0A6I3SIK3"/>
<dbReference type="Proteomes" id="UP000430670">
    <property type="component" value="Unassembled WGS sequence"/>
</dbReference>
<reference evidence="1 2" key="1">
    <citation type="submission" date="2019-11" db="EMBL/GenBank/DDBJ databases">
        <title>Whole-genome sequence of a the green, strictly anaerobic photosynthetic bacterium Heliobacillus mobilis DSM 6151.</title>
        <authorList>
            <person name="Kyndt J.A."/>
            <person name="Meyer T.E."/>
        </authorList>
    </citation>
    <scope>NUCLEOTIDE SEQUENCE [LARGE SCALE GENOMIC DNA]</scope>
    <source>
        <strain evidence="1 2">DSM 6151</strain>
    </source>
</reference>
<protein>
    <submittedName>
        <fullName evidence="1">Uncharacterized protein</fullName>
    </submittedName>
</protein>
<proteinExistence type="predicted"/>
<accession>A0A6I3SIK3</accession>
<name>A0A6I3SIK3_HELMO</name>